<comment type="caution">
    <text evidence="1">The sequence shown here is derived from an EMBL/GenBank/DDBJ whole genome shotgun (WGS) entry which is preliminary data.</text>
</comment>
<gene>
    <name evidence="1" type="ORF">RF819_00505</name>
</gene>
<sequence length="145" mass="16127">MAQNVSSAVLKIGKLRYLVRVPTNQQPTLAKLYKANPDMPWEEVRGHLTPEALLAERVKDLQTYAMKCDGRHRKVRLFPSPRVFPPTGLSAKAYVKAYYALNQLGTPSHFGPLAEHITYPRGVDSQIAASPPCRTVATTHFKEAA</sequence>
<dbReference type="Proteomes" id="UP000190750">
    <property type="component" value="Unassembled WGS sequence"/>
</dbReference>
<evidence type="ECO:0000313" key="1">
    <source>
        <dbReference type="EMBL" id="OOV05386.1"/>
    </source>
</evidence>
<accession>A0A1T1AMK5</accession>
<dbReference type="EMBL" id="MTJN01000002">
    <property type="protein sequence ID" value="OOV05386.1"/>
    <property type="molecule type" value="Genomic_DNA"/>
</dbReference>
<name>A0A1T1AMK5_RHOFE</name>
<dbReference type="STRING" id="28066.RF819_00505"/>
<dbReference type="AlphaFoldDB" id="A0A1T1AMK5"/>
<proteinExistence type="predicted"/>
<keyword evidence="2" id="KW-1185">Reference proteome</keyword>
<dbReference type="RefSeq" id="WP_078363165.1">
    <property type="nucleotide sequence ID" value="NZ_MTJN01000002.1"/>
</dbReference>
<evidence type="ECO:0000313" key="2">
    <source>
        <dbReference type="Proteomes" id="UP000190750"/>
    </source>
</evidence>
<reference evidence="1 2" key="1">
    <citation type="submission" date="2017-01" db="EMBL/GenBank/DDBJ databases">
        <title>Genome sequencing of Rhodoferax fermentans JCM 7819.</title>
        <authorList>
            <person name="Kim Y.J."/>
            <person name="Farh M.E.-A."/>
            <person name="Yang D.-C."/>
        </authorList>
    </citation>
    <scope>NUCLEOTIDE SEQUENCE [LARGE SCALE GENOMIC DNA]</scope>
    <source>
        <strain evidence="1 2">JCM 7819</strain>
    </source>
</reference>
<organism evidence="1 2">
    <name type="scientific">Rhodoferax fermentans</name>
    <dbReference type="NCBI Taxonomy" id="28066"/>
    <lineage>
        <taxon>Bacteria</taxon>
        <taxon>Pseudomonadati</taxon>
        <taxon>Pseudomonadota</taxon>
        <taxon>Betaproteobacteria</taxon>
        <taxon>Burkholderiales</taxon>
        <taxon>Comamonadaceae</taxon>
        <taxon>Rhodoferax</taxon>
    </lineage>
</organism>
<protein>
    <submittedName>
        <fullName evidence="1">Uncharacterized protein</fullName>
    </submittedName>
</protein>